<protein>
    <submittedName>
        <fullName evidence="1">Uncharacterized protein</fullName>
    </submittedName>
</protein>
<name>A0A8S5MYZ5_9CAUD</name>
<organism evidence="1">
    <name type="scientific">Siphoviridae sp. ctAUQ2</name>
    <dbReference type="NCBI Taxonomy" id="2826182"/>
    <lineage>
        <taxon>Viruses</taxon>
        <taxon>Duplodnaviria</taxon>
        <taxon>Heunggongvirae</taxon>
        <taxon>Uroviricota</taxon>
        <taxon>Caudoviricetes</taxon>
    </lineage>
</organism>
<proteinExistence type="predicted"/>
<reference evidence="1" key="1">
    <citation type="journal article" date="2021" name="Proc. Natl. Acad. Sci. U.S.A.">
        <title>A Catalog of Tens of Thousands of Viruses from Human Metagenomes Reveals Hidden Associations with Chronic Diseases.</title>
        <authorList>
            <person name="Tisza M.J."/>
            <person name="Buck C.B."/>
        </authorList>
    </citation>
    <scope>NUCLEOTIDE SEQUENCE</scope>
    <source>
        <strain evidence="1">CtAUQ2</strain>
    </source>
</reference>
<sequence>MTRPPDLPGRGYIMFLKRVSGIEIVKFRSTSISAQ</sequence>
<evidence type="ECO:0000313" key="1">
    <source>
        <dbReference type="EMBL" id="DAD87561.1"/>
    </source>
</evidence>
<accession>A0A8S5MYZ5</accession>
<dbReference type="EMBL" id="BK015022">
    <property type="protein sequence ID" value="DAD87561.1"/>
    <property type="molecule type" value="Genomic_DNA"/>
</dbReference>